<reference evidence="1 2" key="1">
    <citation type="submission" date="2019-02" db="EMBL/GenBank/DDBJ databases">
        <title>Draft genome sequences of novel Actinobacteria.</title>
        <authorList>
            <person name="Sahin N."/>
            <person name="Ay H."/>
            <person name="Saygin H."/>
        </authorList>
    </citation>
    <scope>NUCLEOTIDE SEQUENCE [LARGE SCALE GENOMIC DNA]</scope>
    <source>
        <strain evidence="1 2">16K104</strain>
    </source>
</reference>
<dbReference type="AlphaFoldDB" id="A0A4R4X4C4"/>
<dbReference type="OrthoDB" id="9809203at2"/>
<dbReference type="Gene3D" id="3.40.50.720">
    <property type="entry name" value="NAD(P)-binding Rossmann-like Domain"/>
    <property type="match status" value="1"/>
</dbReference>
<name>A0A4R4X4C4_9ACTN</name>
<evidence type="ECO:0000313" key="1">
    <source>
        <dbReference type="EMBL" id="TDD25171.1"/>
    </source>
</evidence>
<dbReference type="EMBL" id="SMKR01000058">
    <property type="protein sequence ID" value="TDD25171.1"/>
    <property type="molecule type" value="Genomic_DNA"/>
</dbReference>
<dbReference type="RefSeq" id="WP_132320560.1">
    <property type="nucleotide sequence ID" value="NZ_SMKR01000058.1"/>
</dbReference>
<dbReference type="Proteomes" id="UP000295172">
    <property type="component" value="Unassembled WGS sequence"/>
</dbReference>
<proteinExistence type="predicted"/>
<dbReference type="SUPFAM" id="SSF51735">
    <property type="entry name" value="NAD(P)-binding Rossmann-fold domains"/>
    <property type="match status" value="1"/>
</dbReference>
<accession>A0A4R4X4C4</accession>
<dbReference type="Pfam" id="PF02423">
    <property type="entry name" value="OCD_Mu_crystall"/>
    <property type="match status" value="1"/>
</dbReference>
<dbReference type="PANTHER" id="PTHR13812:SF19">
    <property type="entry name" value="KETIMINE REDUCTASE MU-CRYSTALLIN"/>
    <property type="match status" value="1"/>
</dbReference>
<dbReference type="InterPro" id="IPR036291">
    <property type="entry name" value="NAD(P)-bd_dom_sf"/>
</dbReference>
<evidence type="ECO:0000313" key="2">
    <source>
        <dbReference type="Proteomes" id="UP000295172"/>
    </source>
</evidence>
<gene>
    <name evidence="1" type="ORF">E1218_15295</name>
</gene>
<keyword evidence="2" id="KW-1185">Reference proteome</keyword>
<organism evidence="1 2">
    <name type="scientific">Kribbella turkmenica</name>
    <dbReference type="NCBI Taxonomy" id="2530375"/>
    <lineage>
        <taxon>Bacteria</taxon>
        <taxon>Bacillati</taxon>
        <taxon>Actinomycetota</taxon>
        <taxon>Actinomycetes</taxon>
        <taxon>Propionibacteriales</taxon>
        <taxon>Kribbellaceae</taxon>
        <taxon>Kribbella</taxon>
    </lineage>
</organism>
<dbReference type="InterPro" id="IPR003462">
    <property type="entry name" value="ODC_Mu_crystall"/>
</dbReference>
<comment type="caution">
    <text evidence="1">The sequence shown here is derived from an EMBL/GenBank/DDBJ whole genome shotgun (WGS) entry which is preliminary data.</text>
</comment>
<dbReference type="InterPro" id="IPR023401">
    <property type="entry name" value="ODC_N"/>
</dbReference>
<sequence length="311" mass="32025">MTLLLTRSDILGVLDPTAILDTLRAGFHQPAPARPIRSRTDLPGPGTATALLPGVVQGVPAYTVKVNAKFPAASPALRGVVCLHDLADGSLLALMDSATITAWRTGLAVALATDLLATRASTVGVIGAGAQAAMVLRGLTELRDVTRVVVHDLDLDRSAAFLANQAIPGQTAQSPSEVAADADLVVLATWSRKPLLTAADARPGLHLTTVGADEPGKVELSAELLLRARVIVDDLELAVGMGALGNAGLGAEAAHGTLTQVLTGSRTGRETADQLTVYAPVGLPWQDLAIAWPVYQAAVAAGNDRAIDFLS</sequence>
<dbReference type="PANTHER" id="PTHR13812">
    <property type="entry name" value="KETIMINE REDUCTASE MU-CRYSTALLIN"/>
    <property type="match status" value="1"/>
</dbReference>
<protein>
    <submittedName>
        <fullName evidence="1">Ornithine cyclodeaminase family protein</fullName>
    </submittedName>
</protein>
<dbReference type="PIRSF" id="PIRSF001439">
    <property type="entry name" value="CryM"/>
    <property type="match status" value="1"/>
</dbReference>
<dbReference type="GO" id="GO:0005737">
    <property type="term" value="C:cytoplasm"/>
    <property type="evidence" value="ECO:0007669"/>
    <property type="project" value="TreeGrafter"/>
</dbReference>
<dbReference type="Gene3D" id="3.30.1780.10">
    <property type="entry name" value="ornithine cyclodeaminase, domain 1"/>
    <property type="match status" value="1"/>
</dbReference>